<name>A0ABP9CCV9_9FLAO</name>
<accession>A0ABP9CCV9</accession>
<evidence type="ECO:0000313" key="2">
    <source>
        <dbReference type="Proteomes" id="UP001501433"/>
    </source>
</evidence>
<dbReference type="Proteomes" id="UP001501433">
    <property type="component" value="Unassembled WGS sequence"/>
</dbReference>
<reference evidence="2" key="1">
    <citation type="journal article" date="2019" name="Int. J. Syst. Evol. Microbiol.">
        <title>The Global Catalogue of Microorganisms (GCM) 10K type strain sequencing project: providing services to taxonomists for standard genome sequencing and annotation.</title>
        <authorList>
            <consortium name="The Broad Institute Genomics Platform"/>
            <consortium name="The Broad Institute Genome Sequencing Center for Infectious Disease"/>
            <person name="Wu L."/>
            <person name="Ma J."/>
        </authorList>
    </citation>
    <scope>NUCLEOTIDE SEQUENCE [LARGE SCALE GENOMIC DNA]</scope>
    <source>
        <strain evidence="2">JCM 18325</strain>
    </source>
</reference>
<gene>
    <name evidence="1" type="ORF">GCM10023330_13240</name>
</gene>
<evidence type="ECO:0008006" key="3">
    <source>
        <dbReference type="Google" id="ProtNLM"/>
    </source>
</evidence>
<evidence type="ECO:0000313" key="1">
    <source>
        <dbReference type="EMBL" id="GAA4808010.1"/>
    </source>
</evidence>
<sequence>MVKNAKKPKYWSNSNICSIFFKYNANIRQRDVLNNMKFKIINRVFNQIKKYQNRLKKLVKLTDIIIKRTLKRLTL</sequence>
<proteinExistence type="predicted"/>
<organism evidence="1 2">
    <name type="scientific">Litoribaculum gwangyangense</name>
    <dbReference type="NCBI Taxonomy" id="1130722"/>
    <lineage>
        <taxon>Bacteria</taxon>
        <taxon>Pseudomonadati</taxon>
        <taxon>Bacteroidota</taxon>
        <taxon>Flavobacteriia</taxon>
        <taxon>Flavobacteriales</taxon>
        <taxon>Flavobacteriaceae</taxon>
        <taxon>Litoribaculum</taxon>
    </lineage>
</organism>
<dbReference type="EMBL" id="BAABJW010000002">
    <property type="protein sequence ID" value="GAA4808010.1"/>
    <property type="molecule type" value="Genomic_DNA"/>
</dbReference>
<protein>
    <recommendedName>
        <fullName evidence="3">Transposase</fullName>
    </recommendedName>
</protein>
<comment type="caution">
    <text evidence="1">The sequence shown here is derived from an EMBL/GenBank/DDBJ whole genome shotgun (WGS) entry which is preliminary data.</text>
</comment>
<keyword evidence="2" id="KW-1185">Reference proteome</keyword>